<dbReference type="AlphaFoldDB" id="A0A0P9EV79"/>
<keyword evidence="10" id="KW-1185">Reference proteome</keyword>
<name>A0A0P9EV79_RHOGW</name>
<comment type="cofactor">
    <cofactor evidence="1">
        <name>Zn(2+)</name>
        <dbReference type="ChEBI" id="CHEBI:29105"/>
    </cofactor>
</comment>
<dbReference type="PANTHER" id="PTHR12147:SF26">
    <property type="entry name" value="PEPTIDASE M28 DOMAIN-CONTAINING PROTEIN"/>
    <property type="match status" value="1"/>
</dbReference>
<evidence type="ECO:0000313" key="10">
    <source>
        <dbReference type="Proteomes" id="UP000053890"/>
    </source>
</evidence>
<dbReference type="Gene3D" id="3.40.630.10">
    <property type="entry name" value="Zn peptidases"/>
    <property type="match status" value="1"/>
</dbReference>
<dbReference type="GeneID" id="28973998"/>
<proteinExistence type="inferred from homology"/>
<dbReference type="GO" id="GO:0006508">
    <property type="term" value="P:proteolysis"/>
    <property type="evidence" value="ECO:0007669"/>
    <property type="project" value="UniProtKB-KW"/>
</dbReference>
<evidence type="ECO:0000256" key="2">
    <source>
        <dbReference type="ARBA" id="ARBA00005634"/>
    </source>
</evidence>
<comment type="similarity">
    <text evidence="2">Belongs to the peptidase M28 family. M28B subfamily.</text>
</comment>
<dbReference type="OMA" id="FWKSTIL"/>
<dbReference type="SUPFAM" id="SSF53187">
    <property type="entry name" value="Zn-dependent exopeptidases"/>
    <property type="match status" value="1"/>
</dbReference>
<evidence type="ECO:0000256" key="4">
    <source>
        <dbReference type="ARBA" id="ARBA00022723"/>
    </source>
</evidence>
<dbReference type="Proteomes" id="UP000053890">
    <property type="component" value="Unassembled WGS sequence"/>
</dbReference>
<reference evidence="9 10" key="1">
    <citation type="journal article" date="2015" name="Front. Microbiol.">
        <title>Genome sequence of the plant growth promoting endophytic yeast Rhodotorula graminis WP1.</title>
        <authorList>
            <person name="Firrincieli A."/>
            <person name="Otillar R."/>
            <person name="Salamov A."/>
            <person name="Schmutz J."/>
            <person name="Khan Z."/>
            <person name="Redman R.S."/>
            <person name="Fleck N.D."/>
            <person name="Lindquist E."/>
            <person name="Grigoriev I.V."/>
            <person name="Doty S.L."/>
        </authorList>
    </citation>
    <scope>NUCLEOTIDE SEQUENCE [LARGE SCALE GENOMIC DNA]</scope>
    <source>
        <strain evidence="9 10">WP1</strain>
    </source>
</reference>
<dbReference type="GO" id="GO:0008235">
    <property type="term" value="F:metalloexopeptidase activity"/>
    <property type="evidence" value="ECO:0007669"/>
    <property type="project" value="InterPro"/>
</dbReference>
<dbReference type="EC" id="3.4.-.-" evidence="7"/>
<keyword evidence="3 7" id="KW-0645">Protease</keyword>
<dbReference type="RefSeq" id="XP_018269073.1">
    <property type="nucleotide sequence ID" value="XM_018413549.1"/>
</dbReference>
<evidence type="ECO:0000313" key="9">
    <source>
        <dbReference type="EMBL" id="KPV73024.1"/>
    </source>
</evidence>
<feature type="domain" description="Peptidase M28" evidence="8">
    <location>
        <begin position="65"/>
        <end position="245"/>
    </location>
</feature>
<accession>A0A0P9EV79</accession>
<evidence type="ECO:0000256" key="3">
    <source>
        <dbReference type="ARBA" id="ARBA00022670"/>
    </source>
</evidence>
<evidence type="ECO:0000259" key="8">
    <source>
        <dbReference type="Pfam" id="PF04389"/>
    </source>
</evidence>
<evidence type="ECO:0000256" key="6">
    <source>
        <dbReference type="ARBA" id="ARBA00022833"/>
    </source>
</evidence>
<dbReference type="InterPro" id="IPR045175">
    <property type="entry name" value="M28_fam"/>
</dbReference>
<evidence type="ECO:0000256" key="7">
    <source>
        <dbReference type="RuleBase" id="RU361240"/>
    </source>
</evidence>
<keyword evidence="5 7" id="KW-0378">Hydrolase</keyword>
<protein>
    <recommendedName>
        <fullName evidence="7">Peptide hydrolase</fullName>
        <ecNumber evidence="7">3.4.-.-</ecNumber>
    </recommendedName>
</protein>
<gene>
    <name evidence="9" type="ORF">RHOBADRAFT_38679</name>
</gene>
<dbReference type="GO" id="GO:0046872">
    <property type="term" value="F:metal ion binding"/>
    <property type="evidence" value="ECO:0007669"/>
    <property type="project" value="UniProtKB-KW"/>
</dbReference>
<dbReference type="PANTHER" id="PTHR12147">
    <property type="entry name" value="METALLOPEPTIDASE M28 FAMILY MEMBER"/>
    <property type="match status" value="1"/>
</dbReference>
<dbReference type="STRING" id="578459.A0A0P9EV79"/>
<dbReference type="Pfam" id="PF04389">
    <property type="entry name" value="Peptidase_M28"/>
    <property type="match status" value="1"/>
</dbReference>
<dbReference type="EMBL" id="KQ474084">
    <property type="protein sequence ID" value="KPV73024.1"/>
    <property type="molecule type" value="Genomic_DNA"/>
</dbReference>
<dbReference type="InterPro" id="IPR007484">
    <property type="entry name" value="Peptidase_M28"/>
</dbReference>
<dbReference type="OrthoDB" id="10013407at2759"/>
<sequence length="265" mass="28984">MSEGAYKAANWVTSKMSSYGFTCKQLSYLPNLSPMVECVYNESALGGDEDDNLSGKAKDVVYGANETVVLSAHYDSRGSFGYPTAPGADDDASGTTLVLAVARHIYEHRLRFGRKLVLCLFSGEEQGLLSSSWYAKQLRARDEDVAFMLQVDMVGFRKPGEPMQLARPDVIGLEVAGHLVGNYSELYVPELVVGYTPACCSDHQSFVTEAYPATWIFERNGAIADPCYHDSCDRSDRPGYDFEQIAAHTKVAFATVWETAGGALP</sequence>
<organism evidence="9 10">
    <name type="scientific">Rhodotorula graminis (strain WP1)</name>
    <dbReference type="NCBI Taxonomy" id="578459"/>
    <lineage>
        <taxon>Eukaryota</taxon>
        <taxon>Fungi</taxon>
        <taxon>Dikarya</taxon>
        <taxon>Basidiomycota</taxon>
        <taxon>Pucciniomycotina</taxon>
        <taxon>Microbotryomycetes</taxon>
        <taxon>Sporidiobolales</taxon>
        <taxon>Sporidiobolaceae</taxon>
        <taxon>Rhodotorula</taxon>
    </lineage>
</organism>
<evidence type="ECO:0000256" key="1">
    <source>
        <dbReference type="ARBA" id="ARBA00001947"/>
    </source>
</evidence>
<keyword evidence="4 7" id="KW-0479">Metal-binding</keyword>
<evidence type="ECO:0000256" key="5">
    <source>
        <dbReference type="ARBA" id="ARBA00022801"/>
    </source>
</evidence>
<keyword evidence="6 7" id="KW-0862">Zinc</keyword>